<dbReference type="RefSeq" id="WP_129938095.1">
    <property type="nucleotide sequence ID" value="NZ_CAMKUF010000001.1"/>
</dbReference>
<feature type="transmembrane region" description="Helical" evidence="1">
    <location>
        <begin position="6"/>
        <end position="23"/>
    </location>
</feature>
<dbReference type="EMBL" id="UGYN01000002">
    <property type="protein sequence ID" value="SUI80862.1"/>
    <property type="molecule type" value="Genomic_DNA"/>
</dbReference>
<name>A0A380AGT4_9GAMM</name>
<dbReference type="Proteomes" id="UP000255529">
    <property type="component" value="Unassembled WGS sequence"/>
</dbReference>
<dbReference type="AlphaFoldDB" id="A0A380AGT4"/>
<organism evidence="2 3">
    <name type="scientific">Serratia quinivorans</name>
    <dbReference type="NCBI Taxonomy" id="137545"/>
    <lineage>
        <taxon>Bacteria</taxon>
        <taxon>Pseudomonadati</taxon>
        <taxon>Pseudomonadota</taxon>
        <taxon>Gammaproteobacteria</taxon>
        <taxon>Enterobacterales</taxon>
        <taxon>Yersiniaceae</taxon>
        <taxon>Serratia</taxon>
    </lineage>
</organism>
<keyword evidence="1" id="KW-1133">Transmembrane helix</keyword>
<evidence type="ECO:0000313" key="3">
    <source>
        <dbReference type="Proteomes" id="UP000255529"/>
    </source>
</evidence>
<proteinExistence type="predicted"/>
<protein>
    <submittedName>
        <fullName evidence="2">Uncharacterized protein</fullName>
    </submittedName>
</protein>
<keyword evidence="1" id="KW-0812">Transmembrane</keyword>
<reference evidence="2 3" key="1">
    <citation type="submission" date="2018-06" db="EMBL/GenBank/DDBJ databases">
        <authorList>
            <consortium name="Pathogen Informatics"/>
            <person name="Doyle S."/>
        </authorList>
    </citation>
    <scope>NUCLEOTIDE SEQUENCE [LARGE SCALE GENOMIC DNA]</scope>
    <source>
        <strain evidence="2 3">NCTC11544</strain>
    </source>
</reference>
<evidence type="ECO:0000313" key="2">
    <source>
        <dbReference type="EMBL" id="SUI80862.1"/>
    </source>
</evidence>
<keyword evidence="1" id="KW-0472">Membrane</keyword>
<gene>
    <name evidence="2" type="ORF">NCTC11544_04207</name>
</gene>
<evidence type="ECO:0000256" key="1">
    <source>
        <dbReference type="SAM" id="Phobius"/>
    </source>
</evidence>
<accession>A0A380AGT4</accession>
<sequence>MGSEWLITVVIIPIVVFLFKGYFRHQKNFNDRISVLEQKVQVVELTILDLRDDVEEIKKIKDDLSDVKLDIREIKTLLNNSK</sequence>